<dbReference type="AlphaFoldDB" id="A0A3M0A3M0"/>
<keyword evidence="1 8" id="KW-0645">Protease</keyword>
<keyword evidence="7 8" id="KW-0482">Metalloprotease</keyword>
<evidence type="ECO:0000256" key="2">
    <source>
        <dbReference type="ARBA" id="ARBA00022723"/>
    </source>
</evidence>
<accession>A0A3M0A3M0</accession>
<dbReference type="GO" id="GO:0008270">
    <property type="term" value="F:zinc ion binding"/>
    <property type="evidence" value="ECO:0007669"/>
    <property type="project" value="UniProtKB-UniRule"/>
</dbReference>
<keyword evidence="5 8" id="KW-0378">Hydrolase</keyword>
<comment type="caution">
    <text evidence="10">The sequence shown here is derived from an EMBL/GenBank/DDBJ whole genome shotgun (WGS) entry which is preliminary data.</text>
</comment>
<evidence type="ECO:0000259" key="9">
    <source>
        <dbReference type="Pfam" id="PF01435"/>
    </source>
</evidence>
<dbReference type="InterPro" id="IPR030873">
    <property type="entry name" value="Protease_BepA"/>
</dbReference>
<gene>
    <name evidence="10" type="ORF">DFR27_1683</name>
</gene>
<comment type="similarity">
    <text evidence="8">Belongs to the peptidase M48 family. BepA subfamily.</text>
</comment>
<feature type="chain" id="PRO_5018341687" description="Putative beta-barrel assembly-enhancing protease" evidence="8">
    <location>
        <begin position="27"/>
        <end position="489"/>
    </location>
</feature>
<feature type="active site" evidence="8">
    <location>
        <position position="137"/>
    </location>
</feature>
<feature type="binding site" evidence="8">
    <location>
        <position position="202"/>
    </location>
    <ligand>
        <name>Zn(2+)</name>
        <dbReference type="ChEBI" id="CHEBI:29105"/>
        <note>catalytic</note>
    </ligand>
</feature>
<dbReference type="GO" id="GO:0051603">
    <property type="term" value="P:proteolysis involved in protein catabolic process"/>
    <property type="evidence" value="ECO:0007669"/>
    <property type="project" value="TreeGrafter"/>
</dbReference>
<dbReference type="EC" id="3.4.-.-" evidence="8"/>
<evidence type="ECO:0000256" key="4">
    <source>
        <dbReference type="ARBA" id="ARBA00022764"/>
    </source>
</evidence>
<keyword evidence="2 8" id="KW-0479">Metal-binding</keyword>
<dbReference type="GO" id="GO:0016020">
    <property type="term" value="C:membrane"/>
    <property type="evidence" value="ECO:0007669"/>
    <property type="project" value="InterPro"/>
</dbReference>
<dbReference type="Pfam" id="PF01435">
    <property type="entry name" value="Peptidase_M48"/>
    <property type="match status" value="1"/>
</dbReference>
<dbReference type="OrthoDB" id="9810445at2"/>
<evidence type="ECO:0000256" key="5">
    <source>
        <dbReference type="ARBA" id="ARBA00022801"/>
    </source>
</evidence>
<dbReference type="InterPro" id="IPR051156">
    <property type="entry name" value="Mito/Outer_Membr_Metalloprot"/>
</dbReference>
<comment type="subcellular location">
    <subcellularLocation>
        <location evidence="8">Periplasm</location>
    </subcellularLocation>
</comment>
<dbReference type="Gene3D" id="3.30.2010.10">
    <property type="entry name" value="Metalloproteases ('zincins'), catalytic domain"/>
    <property type="match status" value="1"/>
</dbReference>
<dbReference type="InterPro" id="IPR011990">
    <property type="entry name" value="TPR-like_helical_dom_sf"/>
</dbReference>
<dbReference type="GO" id="GO:0042597">
    <property type="term" value="C:periplasmic space"/>
    <property type="evidence" value="ECO:0007669"/>
    <property type="project" value="UniProtKB-SubCell"/>
</dbReference>
<dbReference type="EMBL" id="REFJ01000004">
    <property type="protein sequence ID" value="RMA79247.1"/>
    <property type="molecule type" value="Genomic_DNA"/>
</dbReference>
<dbReference type="SUPFAM" id="SSF48452">
    <property type="entry name" value="TPR-like"/>
    <property type="match status" value="1"/>
</dbReference>
<dbReference type="PANTHER" id="PTHR22726">
    <property type="entry name" value="METALLOENDOPEPTIDASE OMA1"/>
    <property type="match status" value="1"/>
</dbReference>
<dbReference type="Proteomes" id="UP000267187">
    <property type="component" value="Unassembled WGS sequence"/>
</dbReference>
<feature type="binding site" evidence="8">
    <location>
        <position position="136"/>
    </location>
    <ligand>
        <name>Zn(2+)</name>
        <dbReference type="ChEBI" id="CHEBI:29105"/>
        <note>catalytic</note>
    </ligand>
</feature>
<feature type="active site" description="Proton donor" evidence="8">
    <location>
        <position position="206"/>
    </location>
</feature>
<evidence type="ECO:0000313" key="10">
    <source>
        <dbReference type="EMBL" id="RMA79247.1"/>
    </source>
</evidence>
<evidence type="ECO:0000313" key="11">
    <source>
        <dbReference type="Proteomes" id="UP000267187"/>
    </source>
</evidence>
<evidence type="ECO:0000256" key="1">
    <source>
        <dbReference type="ARBA" id="ARBA00022670"/>
    </source>
</evidence>
<comment type="function">
    <text evidence="8">Functions as both a chaperone and a metalloprotease. Maintains the integrity of the outer membrane by promoting either the assembly or the elimination of outer membrane proteins, depending on their folding state.</text>
</comment>
<feature type="binding site" evidence="8">
    <location>
        <position position="140"/>
    </location>
    <ligand>
        <name>Zn(2+)</name>
        <dbReference type="ChEBI" id="CHEBI:29105"/>
        <note>catalytic</note>
    </ligand>
</feature>
<keyword evidence="3 8" id="KW-0732">Signal</keyword>
<evidence type="ECO:0000256" key="6">
    <source>
        <dbReference type="ARBA" id="ARBA00022833"/>
    </source>
</evidence>
<feature type="signal peptide" evidence="8">
    <location>
        <begin position="1"/>
        <end position="26"/>
    </location>
</feature>
<evidence type="ECO:0000256" key="8">
    <source>
        <dbReference type="HAMAP-Rule" id="MF_00997"/>
    </source>
</evidence>
<protein>
    <recommendedName>
        <fullName evidence="8">Putative beta-barrel assembly-enhancing protease</fullName>
        <ecNumber evidence="8">3.4.-.-</ecNumber>
    </recommendedName>
</protein>
<feature type="domain" description="Peptidase M48" evidence="9">
    <location>
        <begin position="82"/>
        <end position="258"/>
    </location>
</feature>
<dbReference type="InterPro" id="IPR001915">
    <property type="entry name" value="Peptidase_M48"/>
</dbReference>
<dbReference type="PANTHER" id="PTHR22726:SF1">
    <property type="entry name" value="METALLOENDOPEPTIDASE OMA1, MITOCHONDRIAL"/>
    <property type="match status" value="1"/>
</dbReference>
<keyword evidence="4 8" id="KW-0574">Periplasm</keyword>
<comment type="cofactor">
    <cofactor evidence="8">
        <name>Zn(2+)</name>
        <dbReference type="ChEBI" id="CHEBI:29105"/>
    </cofactor>
    <text evidence="8">Binds 1 zinc ion per subunit.</text>
</comment>
<organism evidence="10 11">
    <name type="scientific">Umboniibacter marinipuniceus</name>
    <dbReference type="NCBI Taxonomy" id="569599"/>
    <lineage>
        <taxon>Bacteria</taxon>
        <taxon>Pseudomonadati</taxon>
        <taxon>Pseudomonadota</taxon>
        <taxon>Gammaproteobacteria</taxon>
        <taxon>Cellvibrionales</taxon>
        <taxon>Cellvibrionaceae</taxon>
        <taxon>Umboniibacter</taxon>
    </lineage>
</organism>
<dbReference type="Gene3D" id="1.25.40.10">
    <property type="entry name" value="Tetratricopeptide repeat domain"/>
    <property type="match status" value="1"/>
</dbReference>
<evidence type="ECO:0000256" key="7">
    <source>
        <dbReference type="ARBA" id="ARBA00023049"/>
    </source>
</evidence>
<keyword evidence="6 8" id="KW-0862">Zinc</keyword>
<dbReference type="RefSeq" id="WP_121877010.1">
    <property type="nucleotide sequence ID" value="NZ_REFJ01000004.1"/>
</dbReference>
<dbReference type="HAMAP" id="MF_00997">
    <property type="entry name" value="Protease_BepA"/>
    <property type="match status" value="1"/>
</dbReference>
<keyword evidence="11" id="KW-1185">Reference proteome</keyword>
<evidence type="ECO:0000256" key="3">
    <source>
        <dbReference type="ARBA" id="ARBA00022729"/>
    </source>
</evidence>
<name>A0A3M0A3M0_9GAMM</name>
<sequence precursor="true">MKPFLKPVFVSLLLAPVLSFSTLATAQPTELQIPDIGSTASAMMSERQERALGQAWLRMFRAQAPTVEDPLLVNYTTNLLTDLSTTSDYGRRPLDLVIVDSTSINAFAVPGGVIGVNSGLFFSARNEGQFASVLTHELAHLSQKHFQRRVEQQQQSVIPMVAMLLGSLAIAATAGGDAGMAAIMATQAAAQQNALRYSREAESEADRIGISNLAAAGYNPFDMQDMFAIMQRQTSGFGTAIPEYLRTHPMSDRRAADAALRAQQYPPIIDVDRSYYHFMRARAFTISTPNPRSLIAKFERQISANAVDTDAARYGLALVYSKDGEYDKAKSLLDEITYTGELEVVLDLAYVEILRDQSRFEDAQLLIDPLMERHSDQFAVSYANAQNLYDLRRFQQAIVELESLSKSNPEHSEVWFMLAETYGLAGDLVGVHKARAEWYTLNGAFSQAVRQLGFARDLMNQQGYHVIDISRTEERMRQIRELQVESERL</sequence>
<reference evidence="10 11" key="1">
    <citation type="submission" date="2018-10" db="EMBL/GenBank/DDBJ databases">
        <title>Genomic Encyclopedia of Type Strains, Phase IV (KMG-IV): sequencing the most valuable type-strain genomes for metagenomic binning, comparative biology and taxonomic classification.</title>
        <authorList>
            <person name="Goeker M."/>
        </authorList>
    </citation>
    <scope>NUCLEOTIDE SEQUENCE [LARGE SCALE GENOMIC DNA]</scope>
    <source>
        <strain evidence="10 11">DSM 25080</strain>
    </source>
</reference>
<proteinExistence type="inferred from homology"/>
<dbReference type="GO" id="GO:0004222">
    <property type="term" value="F:metalloendopeptidase activity"/>
    <property type="evidence" value="ECO:0007669"/>
    <property type="project" value="InterPro"/>
</dbReference>